<evidence type="ECO:0000313" key="2">
    <source>
        <dbReference type="EMBL" id="CAA9566624.1"/>
    </source>
</evidence>
<protein>
    <submittedName>
        <fullName evidence="2">Uncharacterized protein</fullName>
    </submittedName>
</protein>
<accession>A0A6J4V330</accession>
<feature type="region of interest" description="Disordered" evidence="1">
    <location>
        <begin position="1"/>
        <end position="22"/>
    </location>
</feature>
<evidence type="ECO:0000256" key="1">
    <source>
        <dbReference type="SAM" id="MobiDB-lite"/>
    </source>
</evidence>
<reference evidence="2" key="1">
    <citation type="submission" date="2020-02" db="EMBL/GenBank/DDBJ databases">
        <authorList>
            <person name="Meier V. D."/>
        </authorList>
    </citation>
    <scope>NUCLEOTIDE SEQUENCE</scope>
    <source>
        <strain evidence="2">AVDCRST_MAG18</strain>
    </source>
</reference>
<gene>
    <name evidence="2" type="ORF">AVDCRST_MAG18-1528</name>
</gene>
<sequence>MTRSRRGRPSKGPTMMATMPPPSRVRCWHRLLAPRGVLLPALHELTTILPTPPT</sequence>
<dbReference type="EMBL" id="CADCWN010000120">
    <property type="protein sequence ID" value="CAA9566624.1"/>
    <property type="molecule type" value="Genomic_DNA"/>
</dbReference>
<organism evidence="2">
    <name type="scientific">uncultured Thermomicrobiales bacterium</name>
    <dbReference type="NCBI Taxonomy" id="1645740"/>
    <lineage>
        <taxon>Bacteria</taxon>
        <taxon>Pseudomonadati</taxon>
        <taxon>Thermomicrobiota</taxon>
        <taxon>Thermomicrobia</taxon>
        <taxon>Thermomicrobiales</taxon>
        <taxon>environmental samples</taxon>
    </lineage>
</organism>
<proteinExistence type="predicted"/>
<name>A0A6J4V330_9BACT</name>
<dbReference type="AlphaFoldDB" id="A0A6J4V330"/>